<proteinExistence type="predicted"/>
<name>A0A0F8YK44_9ZZZZ</name>
<sequence length="200" mass="21548">AGTALVIKSRDSIDIHRARLGLSGGVDTAVWTYTNSTIAGMVLSGALDVAGQYITFLERAAPGAGAANEIRMYGIVDGGSLSDMACVFQDGTVDIFAQEVTPLDSPIFRYPSNTVGQLRMRKPHPGSQIFEMVFPDGSVFTLKELEHHDFDKIAADQGSEGPLPADWLVETAAQRVARNEAEREAKRLAVEEANRIVEVA</sequence>
<dbReference type="AlphaFoldDB" id="A0A0F8YK44"/>
<comment type="caution">
    <text evidence="1">The sequence shown here is derived from an EMBL/GenBank/DDBJ whole genome shotgun (WGS) entry which is preliminary data.</text>
</comment>
<protein>
    <submittedName>
        <fullName evidence="1">Uncharacterized protein</fullName>
    </submittedName>
</protein>
<organism evidence="1">
    <name type="scientific">marine sediment metagenome</name>
    <dbReference type="NCBI Taxonomy" id="412755"/>
    <lineage>
        <taxon>unclassified sequences</taxon>
        <taxon>metagenomes</taxon>
        <taxon>ecological metagenomes</taxon>
    </lineage>
</organism>
<reference evidence="1" key="1">
    <citation type="journal article" date="2015" name="Nature">
        <title>Complex archaea that bridge the gap between prokaryotes and eukaryotes.</title>
        <authorList>
            <person name="Spang A."/>
            <person name="Saw J.H."/>
            <person name="Jorgensen S.L."/>
            <person name="Zaremba-Niedzwiedzka K."/>
            <person name="Martijn J."/>
            <person name="Lind A.E."/>
            <person name="van Eijk R."/>
            <person name="Schleper C."/>
            <person name="Guy L."/>
            <person name="Ettema T.J."/>
        </authorList>
    </citation>
    <scope>NUCLEOTIDE SEQUENCE</scope>
</reference>
<dbReference type="EMBL" id="LAZR01052975">
    <property type="protein sequence ID" value="KKK81772.1"/>
    <property type="molecule type" value="Genomic_DNA"/>
</dbReference>
<accession>A0A0F8YK44</accession>
<feature type="non-terminal residue" evidence="1">
    <location>
        <position position="1"/>
    </location>
</feature>
<evidence type="ECO:0000313" key="1">
    <source>
        <dbReference type="EMBL" id="KKK81772.1"/>
    </source>
</evidence>
<gene>
    <name evidence="1" type="ORF">LCGC14_2810110</name>
</gene>